<dbReference type="InterPro" id="IPR040442">
    <property type="entry name" value="Pyrv_kinase-like_dom_sf"/>
</dbReference>
<dbReference type="AlphaFoldDB" id="D3F9H2"/>
<evidence type="ECO:0000313" key="1">
    <source>
        <dbReference type="EMBL" id="ADB49139.1"/>
    </source>
</evidence>
<reference evidence="2" key="2">
    <citation type="submission" date="2010-01" db="EMBL/GenBank/DDBJ databases">
        <title>The complete genome of Conexibacter woesei DSM 14684.</title>
        <authorList>
            <consortium name="US DOE Joint Genome Institute (JGI-PGF)"/>
            <person name="Lucas S."/>
            <person name="Copeland A."/>
            <person name="Lapidus A."/>
            <person name="Glavina del Rio T."/>
            <person name="Dalin E."/>
            <person name="Tice H."/>
            <person name="Bruce D."/>
            <person name="Goodwin L."/>
            <person name="Pitluck S."/>
            <person name="Kyrpides N."/>
            <person name="Mavromatis K."/>
            <person name="Ivanova N."/>
            <person name="Mikhailova N."/>
            <person name="Chertkov O."/>
            <person name="Brettin T."/>
            <person name="Detter J.C."/>
            <person name="Han C."/>
            <person name="Larimer F."/>
            <person name="Land M."/>
            <person name="Hauser L."/>
            <person name="Markowitz V."/>
            <person name="Cheng J.-F."/>
            <person name="Hugenholtz P."/>
            <person name="Woyke T."/>
            <person name="Wu D."/>
            <person name="Pukall R."/>
            <person name="Steenblock K."/>
            <person name="Schneider S."/>
            <person name="Klenk H.-P."/>
            <person name="Eisen J.A."/>
        </authorList>
    </citation>
    <scope>NUCLEOTIDE SEQUENCE [LARGE SCALE GENOMIC DNA]</scope>
    <source>
        <strain evidence="2">DSM 14684 / CIP 108061 / JCM 11494 / NBRC 100937 / ID131577</strain>
    </source>
</reference>
<dbReference type="OrthoDB" id="9780430at2"/>
<proteinExistence type="predicted"/>
<dbReference type="KEGG" id="cwo:Cwoe_0706"/>
<dbReference type="Gene3D" id="3.20.20.60">
    <property type="entry name" value="Phosphoenolpyruvate-binding domains"/>
    <property type="match status" value="1"/>
</dbReference>
<dbReference type="EMBL" id="CP001854">
    <property type="protein sequence ID" value="ADB49139.1"/>
    <property type="molecule type" value="Genomic_DNA"/>
</dbReference>
<dbReference type="PANTHER" id="PTHR42905">
    <property type="entry name" value="PHOSPHOENOLPYRUVATE CARBOXYLASE"/>
    <property type="match status" value="1"/>
</dbReference>
<dbReference type="SUPFAM" id="SSF51621">
    <property type="entry name" value="Phosphoenolpyruvate/pyruvate domain"/>
    <property type="match status" value="1"/>
</dbReference>
<dbReference type="Proteomes" id="UP000008229">
    <property type="component" value="Chromosome"/>
</dbReference>
<dbReference type="GO" id="GO:0003824">
    <property type="term" value="F:catalytic activity"/>
    <property type="evidence" value="ECO:0007669"/>
    <property type="project" value="InterPro"/>
</dbReference>
<protein>
    <submittedName>
        <fullName evidence="1">PEP phosphonomutase and related enzymes-like protein</fullName>
    </submittedName>
</protein>
<reference evidence="1 2" key="1">
    <citation type="journal article" date="2010" name="Stand. Genomic Sci.">
        <title>Complete genome sequence of Conexibacter woesei type strain (ID131577).</title>
        <authorList>
            <person name="Pukall R."/>
            <person name="Lapidus A."/>
            <person name="Glavina Del Rio T."/>
            <person name="Copeland A."/>
            <person name="Tice H."/>
            <person name="Cheng J.-F."/>
            <person name="Lucas S."/>
            <person name="Chen F."/>
            <person name="Nolan M."/>
            <person name="Bruce D."/>
            <person name="Goodwin L."/>
            <person name="Pitluck S."/>
            <person name="Mavromatis K."/>
            <person name="Ivanova N."/>
            <person name="Ovchinnikova G."/>
            <person name="Pati A."/>
            <person name="Chen A."/>
            <person name="Palaniappan K."/>
            <person name="Land M."/>
            <person name="Hauser L."/>
            <person name="Chang Y.-J."/>
            <person name="Jeffries C.D."/>
            <person name="Chain P."/>
            <person name="Meincke L."/>
            <person name="Sims D."/>
            <person name="Brettin T."/>
            <person name="Detter J.C."/>
            <person name="Rohde M."/>
            <person name="Goeker M."/>
            <person name="Bristow J."/>
            <person name="Eisen J.A."/>
            <person name="Markowitz V."/>
            <person name="Kyrpides N.C."/>
            <person name="Klenk H.-P."/>
            <person name="Hugenholtz P."/>
        </authorList>
    </citation>
    <scope>NUCLEOTIDE SEQUENCE [LARGE SCALE GENOMIC DNA]</scope>
    <source>
        <strain evidence="2">DSM 14684 / CIP 108061 / JCM 11494 / NBRC 100937 / ID131577</strain>
    </source>
</reference>
<dbReference type="Pfam" id="PF13714">
    <property type="entry name" value="PEP_mutase"/>
    <property type="match status" value="1"/>
</dbReference>
<sequence length="278" mass="28472">MERSALAAKAERFHALHAQPGVLALLNAWDAGSARVFEAAGCPAIGTTSAGVAFASGRPDGEALTRAELVESTARMAAAVDVPVTADIETGYGDTPAEVGETVTAVIDAGAVGINLEDAASEGGAPLRGVAEQCERLVAARAAAEAAGVRLFLNARTDLWWQAVGEPEARLELALARARAYVEAGADGLFAPGLVEPDEIAAFTASAGVPVNVLGSRATPSLAELERLGVKRLSVGSGPIRAVLDFAGRIALDVLETGDSELLAAGTLTYREANDLFR</sequence>
<dbReference type="HOGENOM" id="CLU_027389_2_3_11"/>
<accession>D3F9H2</accession>
<organism evidence="1 2">
    <name type="scientific">Conexibacter woesei (strain DSM 14684 / CCUG 47730 / CIP 108061 / JCM 11494 / NBRC 100937 / ID131577)</name>
    <dbReference type="NCBI Taxonomy" id="469383"/>
    <lineage>
        <taxon>Bacteria</taxon>
        <taxon>Bacillati</taxon>
        <taxon>Actinomycetota</taxon>
        <taxon>Thermoleophilia</taxon>
        <taxon>Solirubrobacterales</taxon>
        <taxon>Conexibacteraceae</taxon>
        <taxon>Conexibacter</taxon>
    </lineage>
</organism>
<keyword evidence="2" id="KW-1185">Reference proteome</keyword>
<dbReference type="RefSeq" id="WP_012932192.1">
    <property type="nucleotide sequence ID" value="NC_013739.1"/>
</dbReference>
<dbReference type="STRING" id="469383.Cwoe_0706"/>
<dbReference type="InterPro" id="IPR015813">
    <property type="entry name" value="Pyrv/PenolPyrv_kinase-like_dom"/>
</dbReference>
<evidence type="ECO:0000313" key="2">
    <source>
        <dbReference type="Proteomes" id="UP000008229"/>
    </source>
</evidence>
<gene>
    <name evidence="1" type="ordered locus">Cwoe_0706</name>
</gene>
<dbReference type="CDD" id="cd00377">
    <property type="entry name" value="ICL_PEPM"/>
    <property type="match status" value="1"/>
</dbReference>
<dbReference type="InterPro" id="IPR039556">
    <property type="entry name" value="ICL/PEPM"/>
</dbReference>
<name>D3F9H2_CONWI</name>
<dbReference type="PANTHER" id="PTHR42905:SF16">
    <property type="entry name" value="CARBOXYPHOSPHONOENOLPYRUVATE PHOSPHONOMUTASE-LIKE PROTEIN (AFU_ORTHOLOGUE AFUA_5G07230)"/>
    <property type="match status" value="1"/>
</dbReference>
<dbReference type="eggNOG" id="COG2513">
    <property type="taxonomic scope" value="Bacteria"/>
</dbReference>